<comment type="caution">
    <text evidence="2">The sequence shown here is derived from an EMBL/GenBank/DDBJ whole genome shotgun (WGS) entry which is preliminary data.</text>
</comment>
<dbReference type="RefSeq" id="WP_116655786.1">
    <property type="nucleotide sequence ID" value="NZ_JAPTHG010000014.1"/>
</dbReference>
<feature type="signal peptide" evidence="1">
    <location>
        <begin position="1"/>
        <end position="23"/>
    </location>
</feature>
<evidence type="ECO:0000313" key="2">
    <source>
        <dbReference type="EMBL" id="MET3862812.1"/>
    </source>
</evidence>
<feature type="chain" id="PRO_5047183073" evidence="1">
    <location>
        <begin position="24"/>
        <end position="246"/>
    </location>
</feature>
<gene>
    <name evidence="2" type="ORF">ABIC20_000121</name>
</gene>
<reference evidence="2 3" key="1">
    <citation type="submission" date="2024-06" db="EMBL/GenBank/DDBJ databases">
        <title>Genomics of switchgrass bacterial isolates.</title>
        <authorList>
            <person name="Shade A."/>
        </authorList>
    </citation>
    <scope>NUCLEOTIDE SEQUENCE [LARGE SCALE GENOMIC DNA]</scope>
    <source>
        <strain evidence="2 3">PvP084</strain>
    </source>
</reference>
<organism evidence="2 3">
    <name type="scientific">Methylobacterium radiotolerans</name>
    <dbReference type="NCBI Taxonomy" id="31998"/>
    <lineage>
        <taxon>Bacteria</taxon>
        <taxon>Pseudomonadati</taxon>
        <taxon>Pseudomonadota</taxon>
        <taxon>Alphaproteobacteria</taxon>
        <taxon>Hyphomicrobiales</taxon>
        <taxon>Methylobacteriaceae</taxon>
        <taxon>Methylobacterium</taxon>
    </lineage>
</organism>
<dbReference type="Gene3D" id="1.25.40.10">
    <property type="entry name" value="Tetratricopeptide repeat domain"/>
    <property type="match status" value="1"/>
</dbReference>
<evidence type="ECO:0000313" key="3">
    <source>
        <dbReference type="Proteomes" id="UP001549119"/>
    </source>
</evidence>
<dbReference type="Proteomes" id="UP001549119">
    <property type="component" value="Unassembled WGS sequence"/>
</dbReference>
<keyword evidence="1" id="KW-0732">Signal</keyword>
<dbReference type="EMBL" id="JBEPNW010000002">
    <property type="protein sequence ID" value="MET3862812.1"/>
    <property type="molecule type" value="Genomic_DNA"/>
</dbReference>
<sequence length="246" mass="26381">MSFARRLPAGHLRTSLAALFALAPVLSLGPGASRADEAPAAPVFNKAEAAEISAPLRQDPALLRSFGTCPADTFARERPFWRWAFAPRRPTERRCAREPASCYALCTWWSNAPACFDLALALEHHSLDVADILDKERLYALACAGGFPAGCTNRAAGIRNGGYAEGPVRDAPRADTEACLARSFRLDCDRRGAWGCAMLGQAYRLGEGVAAEASRARAAFDMACAINPDFAACTFAKRQLAEMGAL</sequence>
<dbReference type="SUPFAM" id="SSF81901">
    <property type="entry name" value="HCP-like"/>
    <property type="match status" value="1"/>
</dbReference>
<protein>
    <submittedName>
        <fullName evidence="2">TPR repeat protein</fullName>
    </submittedName>
</protein>
<evidence type="ECO:0000256" key="1">
    <source>
        <dbReference type="SAM" id="SignalP"/>
    </source>
</evidence>
<proteinExistence type="predicted"/>
<accession>A0ABV2N8K0</accession>
<name>A0ABV2N8K0_9HYPH</name>
<dbReference type="InterPro" id="IPR011990">
    <property type="entry name" value="TPR-like_helical_dom_sf"/>
</dbReference>
<keyword evidence="3" id="KW-1185">Reference proteome</keyword>